<reference evidence="1 2" key="1">
    <citation type="submission" date="2020-05" db="EMBL/GenBank/DDBJ databases">
        <title>MicrobeNet Type strains.</title>
        <authorList>
            <person name="Nicholson A.C."/>
        </authorList>
    </citation>
    <scope>NUCLEOTIDE SEQUENCE [LARGE SCALE GENOMIC DNA]</scope>
    <source>
        <strain evidence="1 2">JCM 3224</strain>
    </source>
</reference>
<sequence length="68" mass="7938">MDEDSPAERLRLAIDMFEFGLGMQRARFRRAYPETDESFIDTAIDRWLLSRPYEPLGEGRGRPSARFA</sequence>
<dbReference type="RefSeq" id="WP_084521725.1">
    <property type="nucleotide sequence ID" value="NZ_JABELX010000008.1"/>
</dbReference>
<gene>
    <name evidence="1" type="ORF">HLB23_23600</name>
</gene>
<dbReference type="Pfam" id="PF18993">
    <property type="entry name" value="Rv0078B"/>
    <property type="match status" value="1"/>
</dbReference>
<organism evidence="1 2">
    <name type="scientific">Nocardia uniformis</name>
    <dbReference type="NCBI Taxonomy" id="53432"/>
    <lineage>
        <taxon>Bacteria</taxon>
        <taxon>Bacillati</taxon>
        <taxon>Actinomycetota</taxon>
        <taxon>Actinomycetes</taxon>
        <taxon>Mycobacteriales</taxon>
        <taxon>Nocardiaceae</taxon>
        <taxon>Nocardia</taxon>
    </lineage>
</organism>
<evidence type="ECO:0000313" key="1">
    <source>
        <dbReference type="EMBL" id="NNH72807.1"/>
    </source>
</evidence>
<comment type="caution">
    <text evidence="1">The sequence shown here is derived from an EMBL/GenBank/DDBJ whole genome shotgun (WGS) entry which is preliminary data.</text>
</comment>
<protein>
    <submittedName>
        <fullName evidence="1">Uncharacterized protein</fullName>
    </submittedName>
</protein>
<dbReference type="Proteomes" id="UP000586827">
    <property type="component" value="Unassembled WGS sequence"/>
</dbReference>
<accession>A0A849CA48</accession>
<name>A0A849CA48_9NOCA</name>
<dbReference type="InterPro" id="IPR044054">
    <property type="entry name" value="Rv0078B"/>
</dbReference>
<dbReference type="AlphaFoldDB" id="A0A849CA48"/>
<keyword evidence="2" id="KW-1185">Reference proteome</keyword>
<proteinExistence type="predicted"/>
<dbReference type="EMBL" id="JABELX010000008">
    <property type="protein sequence ID" value="NNH72807.1"/>
    <property type="molecule type" value="Genomic_DNA"/>
</dbReference>
<evidence type="ECO:0000313" key="2">
    <source>
        <dbReference type="Proteomes" id="UP000586827"/>
    </source>
</evidence>